<reference evidence="1 2" key="1">
    <citation type="submission" date="2019-05" db="EMBL/GenBank/DDBJ databases">
        <title>Mikania micrantha, genome provides insights into the molecular mechanism of rapid growth.</title>
        <authorList>
            <person name="Liu B."/>
        </authorList>
    </citation>
    <scope>NUCLEOTIDE SEQUENCE [LARGE SCALE GENOMIC DNA]</scope>
    <source>
        <strain evidence="1">NLD-2019</strain>
        <tissue evidence="1">Leaf</tissue>
    </source>
</reference>
<keyword evidence="2" id="KW-1185">Reference proteome</keyword>
<dbReference type="AlphaFoldDB" id="A0A5N6NFZ5"/>
<proteinExistence type="predicted"/>
<evidence type="ECO:0000313" key="1">
    <source>
        <dbReference type="EMBL" id="KAD4888006.1"/>
    </source>
</evidence>
<sequence>MYVATQEPQTDFTYGGGGVSVVAIGVRSLDRCSSRGAPRKPWWWCVDAGGGVCGGCDGSYSRCLGLLRGSHGGGGEHCFWFRNTIRMAGVGWSGGQGDVFETVLL</sequence>
<name>A0A5N6NFZ5_9ASTR</name>
<dbReference type="Proteomes" id="UP000326396">
    <property type="component" value="Linkage Group LG19"/>
</dbReference>
<comment type="caution">
    <text evidence="1">The sequence shown here is derived from an EMBL/GenBank/DDBJ whole genome shotgun (WGS) entry which is preliminary data.</text>
</comment>
<dbReference type="EMBL" id="SZYD01000011">
    <property type="protein sequence ID" value="KAD4888006.1"/>
    <property type="molecule type" value="Genomic_DNA"/>
</dbReference>
<organism evidence="1 2">
    <name type="scientific">Mikania micrantha</name>
    <name type="common">bitter vine</name>
    <dbReference type="NCBI Taxonomy" id="192012"/>
    <lineage>
        <taxon>Eukaryota</taxon>
        <taxon>Viridiplantae</taxon>
        <taxon>Streptophyta</taxon>
        <taxon>Embryophyta</taxon>
        <taxon>Tracheophyta</taxon>
        <taxon>Spermatophyta</taxon>
        <taxon>Magnoliopsida</taxon>
        <taxon>eudicotyledons</taxon>
        <taxon>Gunneridae</taxon>
        <taxon>Pentapetalae</taxon>
        <taxon>asterids</taxon>
        <taxon>campanulids</taxon>
        <taxon>Asterales</taxon>
        <taxon>Asteraceae</taxon>
        <taxon>Asteroideae</taxon>
        <taxon>Heliantheae alliance</taxon>
        <taxon>Eupatorieae</taxon>
        <taxon>Mikania</taxon>
    </lineage>
</organism>
<accession>A0A5N6NFZ5</accession>
<gene>
    <name evidence="1" type="ORF">E3N88_20079</name>
</gene>
<evidence type="ECO:0000313" key="2">
    <source>
        <dbReference type="Proteomes" id="UP000326396"/>
    </source>
</evidence>
<protein>
    <submittedName>
        <fullName evidence="1">Uncharacterized protein</fullName>
    </submittedName>
</protein>